<sequence length="123" mass="12375">MHPLRVGALVVVVATSSAGRHHGARVHGRRTSLQPATAARRSRRAATTSGVRERSRGPGRRSPTPSPTPVAAPPPGVSHASSRRSSGRRPWQAAPGGCRGRAKGVAGEASGGGEAPGGDVGIS</sequence>
<dbReference type="EMBL" id="CM008048">
    <property type="protein sequence ID" value="PAN18521.1"/>
    <property type="molecule type" value="Genomic_DNA"/>
</dbReference>
<feature type="compositionally biased region" description="Pro residues" evidence="1">
    <location>
        <begin position="64"/>
        <end position="76"/>
    </location>
</feature>
<accession>A0A2S3HAA1</accession>
<dbReference type="Proteomes" id="UP000243499">
    <property type="component" value="Chromosome 3"/>
</dbReference>
<evidence type="ECO:0000313" key="2">
    <source>
        <dbReference type="EMBL" id="PAN18521.1"/>
    </source>
</evidence>
<reference evidence="2" key="1">
    <citation type="submission" date="2018-04" db="EMBL/GenBank/DDBJ databases">
        <title>WGS assembly of Panicum hallii.</title>
        <authorList>
            <person name="Lovell J."/>
            <person name="Jenkins J."/>
            <person name="Lowry D."/>
            <person name="Mamidi S."/>
            <person name="Sreedasyam A."/>
            <person name="Weng X."/>
            <person name="Barry K."/>
            <person name="Bonette J."/>
            <person name="Campitelli B."/>
            <person name="Daum C."/>
            <person name="Gordon S."/>
            <person name="Gould B."/>
            <person name="Lipzen A."/>
            <person name="Macqueen A."/>
            <person name="Palacio-Mejia J."/>
            <person name="Plott C."/>
            <person name="Shakirov E."/>
            <person name="Shu S."/>
            <person name="Yoshinaga Y."/>
            <person name="Zane M."/>
            <person name="Rokhsar D."/>
            <person name="Grimwood J."/>
            <person name="Schmutz J."/>
            <person name="Juenger T."/>
        </authorList>
    </citation>
    <scope>NUCLEOTIDE SEQUENCE [LARGE SCALE GENOMIC DNA]</scope>
    <source>
        <strain evidence="2">FIL2</strain>
    </source>
</reference>
<name>A0A2S3HAA1_9POAL</name>
<feature type="compositionally biased region" description="Gly residues" evidence="1">
    <location>
        <begin position="109"/>
        <end position="123"/>
    </location>
</feature>
<organism evidence="2">
    <name type="scientific">Panicum hallii</name>
    <dbReference type="NCBI Taxonomy" id="206008"/>
    <lineage>
        <taxon>Eukaryota</taxon>
        <taxon>Viridiplantae</taxon>
        <taxon>Streptophyta</taxon>
        <taxon>Embryophyta</taxon>
        <taxon>Tracheophyta</taxon>
        <taxon>Spermatophyta</taxon>
        <taxon>Magnoliopsida</taxon>
        <taxon>Liliopsida</taxon>
        <taxon>Poales</taxon>
        <taxon>Poaceae</taxon>
        <taxon>PACMAD clade</taxon>
        <taxon>Panicoideae</taxon>
        <taxon>Panicodae</taxon>
        <taxon>Paniceae</taxon>
        <taxon>Panicinae</taxon>
        <taxon>Panicum</taxon>
        <taxon>Panicum sect. Panicum</taxon>
    </lineage>
</organism>
<feature type="region of interest" description="Disordered" evidence="1">
    <location>
        <begin position="17"/>
        <end position="123"/>
    </location>
</feature>
<dbReference type="AlphaFoldDB" id="A0A2S3HAA1"/>
<evidence type="ECO:0000256" key="1">
    <source>
        <dbReference type="SAM" id="MobiDB-lite"/>
    </source>
</evidence>
<feature type="compositionally biased region" description="Basic residues" evidence="1">
    <location>
        <begin position="19"/>
        <end position="30"/>
    </location>
</feature>
<dbReference type="Gramene" id="PAN18521">
    <property type="protein sequence ID" value="PAN18521"/>
    <property type="gene ID" value="PAHAL_3G207800"/>
</dbReference>
<gene>
    <name evidence="2" type="ORF">PAHAL_3G207800</name>
</gene>
<protein>
    <submittedName>
        <fullName evidence="2">Uncharacterized protein</fullName>
    </submittedName>
</protein>
<proteinExistence type="predicted"/>